<feature type="region of interest" description="Disordered" evidence="1">
    <location>
        <begin position="461"/>
        <end position="510"/>
    </location>
</feature>
<dbReference type="EMBL" id="WOEY01000134">
    <property type="protein sequence ID" value="NPT46464.1"/>
    <property type="molecule type" value="Genomic_DNA"/>
</dbReference>
<feature type="domain" description="Large polyvalent protein-associated" evidence="2">
    <location>
        <begin position="104"/>
        <end position="197"/>
    </location>
</feature>
<reference evidence="3 4" key="1">
    <citation type="submission" date="2019-11" db="EMBL/GenBank/DDBJ databases">
        <title>Metabolism of dissolved organic matter in forest soils.</title>
        <authorList>
            <person name="Cyle K.T."/>
            <person name="Wilhelm R.C."/>
            <person name="Martinez C.E."/>
        </authorList>
    </citation>
    <scope>NUCLEOTIDE SEQUENCE [LARGE SCALE GENOMIC DNA]</scope>
    <source>
        <strain evidence="3 4">1N</strain>
    </source>
</reference>
<protein>
    <submittedName>
        <fullName evidence="3">DNA primase</fullName>
    </submittedName>
</protein>
<organism evidence="3 4">
    <name type="scientific">Paraburkholderia solitsugae</name>
    <dbReference type="NCBI Taxonomy" id="2675748"/>
    <lineage>
        <taxon>Bacteria</taxon>
        <taxon>Pseudomonadati</taxon>
        <taxon>Pseudomonadota</taxon>
        <taxon>Betaproteobacteria</taxon>
        <taxon>Burkholderiales</taxon>
        <taxon>Burkholderiaceae</taxon>
        <taxon>Paraburkholderia</taxon>
    </lineage>
</organism>
<evidence type="ECO:0000256" key="1">
    <source>
        <dbReference type="SAM" id="MobiDB-lite"/>
    </source>
</evidence>
<dbReference type="Proteomes" id="UP000652198">
    <property type="component" value="Unassembled WGS sequence"/>
</dbReference>
<feature type="compositionally biased region" description="Basic and acidic residues" evidence="1">
    <location>
        <begin position="274"/>
        <end position="287"/>
    </location>
</feature>
<evidence type="ECO:0000313" key="3">
    <source>
        <dbReference type="EMBL" id="NPT46464.1"/>
    </source>
</evidence>
<feature type="compositionally biased region" description="Basic and acidic residues" evidence="1">
    <location>
        <begin position="480"/>
        <end position="502"/>
    </location>
</feature>
<gene>
    <name evidence="3" type="ORF">GNZ12_35145</name>
</gene>
<dbReference type="RefSeq" id="WP_172316566.1">
    <property type="nucleotide sequence ID" value="NZ_WOEY01000134.1"/>
</dbReference>
<sequence length="510" mass="55771">MSQTSSAQDSDPVINVIEEDAPGVSSAATPSGGNDRDDALNSAAIEAVSARRRREFDAARTRLRDQAIRDDAGALRQAGERASADVPLQHTVTGRVPVDQPPERVRKRYLRAGNQYFLKEAPYQLAFEDLGPYLVTEHNRPDVVESMVDMAHAKSWQRIRVSGHEVFRSEVWLQGTLLGMEVRGYEPKAADLARLTDARQARLNNRIEAGLKVEPTAAAGSRGSTDERYAASLSPQARARAASNDASPAEPTRKESPAPPPVLESRNTANDEPDAPRRYVGELRDHGGAPYQHNPARSDSYYVVFRDEAGVDQVLWGVDLERAVLESLAGIGQQVTLENLGKRLVTVKVPILDGNGVVVGEEEKDVHRNTWQVDVVQRGRAASQATSRSETRSGDAAQPYAGQRSQPATEPGPQRGRDALREGDERVLHLAVLTAAMREQGFSERSISRVQRHAARMLDAFGKEDLPVPPPKVFDAKAPSGRDRRMRAAAERALAREVERAPAEPSMPAP</sequence>
<comment type="caution">
    <text evidence="3">The sequence shown here is derived from an EMBL/GenBank/DDBJ whole genome shotgun (WGS) entry which is preliminary data.</text>
</comment>
<proteinExistence type="predicted"/>
<feature type="region of interest" description="Disordered" evidence="1">
    <location>
        <begin position="214"/>
        <end position="296"/>
    </location>
</feature>
<dbReference type="InterPro" id="IPR040677">
    <property type="entry name" value="LPD7"/>
</dbReference>
<name>A0ABX2C051_9BURK</name>
<dbReference type="Pfam" id="PF18821">
    <property type="entry name" value="LPD7"/>
    <property type="match status" value="1"/>
</dbReference>
<accession>A0ABX2C051</accession>
<feature type="region of interest" description="Disordered" evidence="1">
    <location>
        <begin position="1"/>
        <end position="39"/>
    </location>
</feature>
<feature type="region of interest" description="Disordered" evidence="1">
    <location>
        <begin position="377"/>
        <end position="418"/>
    </location>
</feature>
<evidence type="ECO:0000259" key="2">
    <source>
        <dbReference type="Pfam" id="PF18821"/>
    </source>
</evidence>
<keyword evidence="4" id="KW-1185">Reference proteome</keyword>
<evidence type="ECO:0000313" key="4">
    <source>
        <dbReference type="Proteomes" id="UP000652198"/>
    </source>
</evidence>